<accession>A0A0D2L786</accession>
<feature type="transmembrane region" description="Helical" evidence="2">
    <location>
        <begin position="689"/>
        <end position="705"/>
    </location>
</feature>
<feature type="transmembrane region" description="Helical" evidence="2">
    <location>
        <begin position="567"/>
        <end position="585"/>
    </location>
</feature>
<evidence type="ECO:0000259" key="5">
    <source>
        <dbReference type="Pfam" id="PF23022"/>
    </source>
</evidence>
<dbReference type="GO" id="GO:0031505">
    <property type="term" value="P:fungal-type cell wall organization"/>
    <property type="evidence" value="ECO:0007669"/>
    <property type="project" value="TreeGrafter"/>
</dbReference>
<evidence type="ECO:0000259" key="6">
    <source>
        <dbReference type="Pfam" id="PF23226"/>
    </source>
</evidence>
<dbReference type="STRING" id="945553.A0A0D2L786"/>
<dbReference type="InterPro" id="IPR051916">
    <property type="entry name" value="GPI-anchor_lipid_remodeler"/>
</dbReference>
<dbReference type="Pfam" id="PF23021">
    <property type="entry name" value="6TM_2nd_PGAP2IP"/>
    <property type="match status" value="2"/>
</dbReference>
<feature type="transmembrane region" description="Helical" evidence="2">
    <location>
        <begin position="533"/>
        <end position="555"/>
    </location>
</feature>
<dbReference type="InterPro" id="IPR036691">
    <property type="entry name" value="Endo/exonu/phosph_ase_sf"/>
</dbReference>
<protein>
    <recommendedName>
        <fullName evidence="9">Protein CWH43</fullName>
    </recommendedName>
</protein>
<keyword evidence="2" id="KW-0812">Transmembrane</keyword>
<evidence type="ECO:0000259" key="4">
    <source>
        <dbReference type="Pfam" id="PF23021"/>
    </source>
</evidence>
<gene>
    <name evidence="7" type="ORF">HYPSUDRAFT_201775</name>
</gene>
<feature type="domain" description="PGAP2IP second transmembrane" evidence="4">
    <location>
        <begin position="492"/>
        <end position="614"/>
    </location>
</feature>
<reference evidence="8" key="1">
    <citation type="submission" date="2014-04" db="EMBL/GenBank/DDBJ databases">
        <title>Evolutionary Origins and Diversification of the Mycorrhizal Mutualists.</title>
        <authorList>
            <consortium name="DOE Joint Genome Institute"/>
            <consortium name="Mycorrhizal Genomics Consortium"/>
            <person name="Kohler A."/>
            <person name="Kuo A."/>
            <person name="Nagy L.G."/>
            <person name="Floudas D."/>
            <person name="Copeland A."/>
            <person name="Barry K.W."/>
            <person name="Cichocki N."/>
            <person name="Veneault-Fourrey C."/>
            <person name="LaButti K."/>
            <person name="Lindquist E.A."/>
            <person name="Lipzen A."/>
            <person name="Lundell T."/>
            <person name="Morin E."/>
            <person name="Murat C."/>
            <person name="Riley R."/>
            <person name="Ohm R."/>
            <person name="Sun H."/>
            <person name="Tunlid A."/>
            <person name="Henrissat B."/>
            <person name="Grigoriev I.V."/>
            <person name="Hibbett D.S."/>
            <person name="Martin F."/>
        </authorList>
    </citation>
    <scope>NUCLEOTIDE SEQUENCE [LARGE SCALE GENOMIC DNA]</scope>
    <source>
        <strain evidence="8">FD-334 SS-4</strain>
    </source>
</reference>
<keyword evidence="2" id="KW-1133">Transmembrane helix</keyword>
<proteinExistence type="predicted"/>
<name>A0A0D2L786_HYPSF</name>
<feature type="domain" description="PGAP2IP first transmembrane" evidence="5">
    <location>
        <begin position="279"/>
        <end position="326"/>
    </location>
</feature>
<feature type="transmembrane region" description="Helical" evidence="2">
    <location>
        <begin position="307"/>
        <end position="327"/>
    </location>
</feature>
<feature type="domain" description="CWH43-like N-terminal" evidence="3">
    <location>
        <begin position="5"/>
        <end position="211"/>
    </location>
</feature>
<feature type="domain" description="PGAP2IP C-terminal nuclease-like" evidence="6">
    <location>
        <begin position="757"/>
        <end position="989"/>
    </location>
</feature>
<dbReference type="AlphaFoldDB" id="A0A0D2L786"/>
<keyword evidence="2" id="KW-0472">Membrane</keyword>
<evidence type="ECO:0000313" key="7">
    <source>
        <dbReference type="EMBL" id="KJA22967.1"/>
    </source>
</evidence>
<dbReference type="Pfam" id="PF23022">
    <property type="entry name" value="6TM_1st_PGAP2IP"/>
    <property type="match status" value="2"/>
</dbReference>
<dbReference type="InterPro" id="IPR053912">
    <property type="entry name" value="PGAP2IP_TM_1nd"/>
</dbReference>
<dbReference type="GO" id="GO:0005783">
    <property type="term" value="C:endoplasmic reticulum"/>
    <property type="evidence" value="ECO:0007669"/>
    <property type="project" value="TreeGrafter"/>
</dbReference>
<dbReference type="GO" id="GO:0006506">
    <property type="term" value="P:GPI anchor biosynthetic process"/>
    <property type="evidence" value="ECO:0007669"/>
    <property type="project" value="TreeGrafter"/>
</dbReference>
<organism evidence="7 8">
    <name type="scientific">Hypholoma sublateritium (strain FD-334 SS-4)</name>
    <dbReference type="NCBI Taxonomy" id="945553"/>
    <lineage>
        <taxon>Eukaryota</taxon>
        <taxon>Fungi</taxon>
        <taxon>Dikarya</taxon>
        <taxon>Basidiomycota</taxon>
        <taxon>Agaricomycotina</taxon>
        <taxon>Agaricomycetes</taxon>
        <taxon>Agaricomycetidae</taxon>
        <taxon>Agaricales</taxon>
        <taxon>Agaricineae</taxon>
        <taxon>Strophariaceae</taxon>
        <taxon>Hypholoma</taxon>
    </lineage>
</organism>
<dbReference type="SUPFAM" id="SSF56219">
    <property type="entry name" value="DNase I-like"/>
    <property type="match status" value="1"/>
</dbReference>
<dbReference type="PANTHER" id="PTHR14859">
    <property type="entry name" value="CALCOFLUOR WHITE HYPERSENSITIVE PROTEIN PRECURSOR"/>
    <property type="match status" value="1"/>
</dbReference>
<dbReference type="Pfam" id="PF10277">
    <property type="entry name" value="Frag1"/>
    <property type="match status" value="1"/>
</dbReference>
<feature type="transmembrane region" description="Helical" evidence="2">
    <location>
        <begin position="725"/>
        <end position="744"/>
    </location>
</feature>
<dbReference type="OMA" id="CVWYFPL"/>
<dbReference type="EMBL" id="KN817546">
    <property type="protein sequence ID" value="KJA22967.1"/>
    <property type="molecule type" value="Genomic_DNA"/>
</dbReference>
<feature type="domain" description="PGAP2IP second transmembrane" evidence="4">
    <location>
        <begin position="650"/>
        <end position="708"/>
    </location>
</feature>
<dbReference type="PROSITE" id="PS51257">
    <property type="entry name" value="PROKAR_LIPOPROTEIN"/>
    <property type="match status" value="1"/>
</dbReference>
<feature type="domain" description="PGAP2IP first transmembrane" evidence="5">
    <location>
        <begin position="349"/>
        <end position="456"/>
    </location>
</feature>
<feature type="transmembrane region" description="Helical" evidence="2">
    <location>
        <begin position="276"/>
        <end position="295"/>
    </location>
</feature>
<dbReference type="InterPro" id="IPR019402">
    <property type="entry name" value="CWH43_N"/>
</dbReference>
<dbReference type="Gene3D" id="3.60.10.10">
    <property type="entry name" value="Endonuclease/exonuclease/phosphatase"/>
    <property type="match status" value="1"/>
</dbReference>
<evidence type="ECO:0008006" key="9">
    <source>
        <dbReference type="Google" id="ProtNLM"/>
    </source>
</evidence>
<sequence length="1063" mass="114383">MRAAALVRLHSLFAAAAFASALALACTLHFVKVVKNDVAQYPDETFPSVSATIGDWYPERNVFQLLIALTAGPRFALVFLQYFLHHASSPALATLVFGAGIVRTLSCGGWVYITSTDDHDVHDFMMILYMVCNLPWMLGTIAATPPTRVAVIRKRKLIAAGFFASLGPLVYFFIQHKVHRIPGAYTRYAYFEWALIFFDVLYDSIAEQEFAEADLKIYLATNQPDTSTPQEKSPIELPPSVDQPLADALVAALAPAPEHPTTNPFRNVLSFLSDVYLAYIFWTLFTALIPTLFYFSVWKLGLAGHELALLAVLSPALLTLSSPYHYIFANASPTNSPTQPPTATLFTFARTRRGQAILHAAALLGLAAYPVPSPGGRLALVTLATALAVLSQAVAWAGLVPGAPDAAYQGAVLGLGVLLADVLKLANRANNPLWPFVNHKADGWNAPGIALAVLAVGEYAARAVPPASPSPNAAPPVGAAPTPKGTRARFATFRAAAPLGALLFGVHHLLGDASTLIAWSWTGYAARAPRGPLPHVHGALTVGAMALGLAVGLHLPFAHAGGGGRALGPVGAALGAGAAYVVYAYRDWVGYAGGLVEAAFLMALLPAVFAHAARGVGEPGEDAVDAKATDANGEKKTDAKDRKDTLGPRTAAVYTAALGVYCALTLASIFTVAYAFVPGGVYLRERTDLVMFAQTALLILPLLFARSSPQPTAAPAYTYQYKRPALALLVLLPLLALGATTYRLPRTAPAPYRSEARIVRAGIWAVHFGVDNEGHDSQKGMLRLISDMELDVVGLLETDLHRAPFGHRDLTRRIVEEGNYYVDIGPGPNQHTWGCVLLSKFPIISTTHHLLPSPHGELAPAIEAVLDMHGTEVLVLVSHNGQEEDPLDRELQATALAEIMAASTRPVIFLGYVVSKPHEPRPSPYGILVDEGHVHDVDRDDLDRWCEYIFFRGVHRTAYARLSRGIITDTETQLAQFLVPPPGARIDDAPAARYMRSQKELLPEEHWFPMAYYGDERRGGVNGHFYHVFGTPLYYRIPADLPAEGNATQSAADADADDVDARA</sequence>
<feature type="transmembrane region" description="Helical" evidence="2">
    <location>
        <begin position="62"/>
        <end position="84"/>
    </location>
</feature>
<dbReference type="InterPro" id="IPR053911">
    <property type="entry name" value="PGAP2IP_TM_2nd"/>
</dbReference>
<feature type="transmembrane region" description="Helical" evidence="2">
    <location>
        <begin position="591"/>
        <end position="610"/>
    </location>
</feature>
<feature type="transmembrane region" description="Helical" evidence="2">
    <location>
        <begin position="157"/>
        <end position="174"/>
    </location>
</feature>
<dbReference type="Proteomes" id="UP000054270">
    <property type="component" value="Unassembled WGS sequence"/>
</dbReference>
<evidence type="ECO:0000313" key="8">
    <source>
        <dbReference type="Proteomes" id="UP000054270"/>
    </source>
</evidence>
<evidence type="ECO:0000259" key="3">
    <source>
        <dbReference type="Pfam" id="PF10277"/>
    </source>
</evidence>
<feature type="transmembrane region" description="Helical" evidence="2">
    <location>
        <begin position="378"/>
        <end position="400"/>
    </location>
</feature>
<feature type="compositionally biased region" description="Basic and acidic residues" evidence="1">
    <location>
        <begin position="624"/>
        <end position="643"/>
    </location>
</feature>
<dbReference type="OrthoDB" id="68581at2759"/>
<dbReference type="PANTHER" id="PTHR14859:SF1">
    <property type="entry name" value="PGAP2-INTERACTING PROTEIN"/>
    <property type="match status" value="1"/>
</dbReference>
<feature type="transmembrane region" description="Helical" evidence="2">
    <location>
        <begin position="125"/>
        <end position="145"/>
    </location>
</feature>
<feature type="transmembrane region" description="Helical" evidence="2">
    <location>
        <begin position="354"/>
        <end position="371"/>
    </location>
</feature>
<dbReference type="Pfam" id="PF23226">
    <property type="entry name" value="Exo_endo_phos_PGAP2IP"/>
    <property type="match status" value="1"/>
</dbReference>
<evidence type="ECO:0000256" key="2">
    <source>
        <dbReference type="SAM" id="Phobius"/>
    </source>
</evidence>
<feature type="region of interest" description="Disordered" evidence="1">
    <location>
        <begin position="619"/>
        <end position="643"/>
    </location>
</feature>
<dbReference type="GO" id="GO:0016020">
    <property type="term" value="C:membrane"/>
    <property type="evidence" value="ECO:0007669"/>
    <property type="project" value="GOC"/>
</dbReference>
<feature type="transmembrane region" description="Helical" evidence="2">
    <location>
        <begin position="91"/>
        <end position="113"/>
    </location>
</feature>
<feature type="transmembrane region" description="Helical" evidence="2">
    <location>
        <begin position="499"/>
        <end position="521"/>
    </location>
</feature>
<evidence type="ECO:0000256" key="1">
    <source>
        <dbReference type="SAM" id="MobiDB-lite"/>
    </source>
</evidence>
<dbReference type="InterPro" id="IPR057315">
    <property type="entry name" value="Exo_endo_phos_PGAP2IP_C"/>
</dbReference>
<keyword evidence="8" id="KW-1185">Reference proteome</keyword>
<feature type="transmembrane region" description="Helical" evidence="2">
    <location>
        <begin position="651"/>
        <end position="677"/>
    </location>
</feature>